<dbReference type="VEuPathDB" id="AmoebaDB:NfTy_070500"/>
<name>A0A6A5BUF5_NAEFO</name>
<sequence length="402" mass="46855">MHLVDTKFLHQVRVVLLEWRRTHDHDDENSNYFSEWRFRIPQENYDKLCFKMRNHHHYIPKAFSMKFQAVHGDENHNELLLEKEESPAFDVKICYTFQWILISKFDEHVIQVFDADKKILKYQLYTLEKPRMMCVEENCKGVIHKNLNSNQSEGGEEKTFLIFGRDDETVFKINLKSILERMQRGLNSSSMTTDDVIWKQLIDTPNGICVKECEETSENFVYVVDGYRARVVVLRSMNGSLVQYIDAEHGLSFSSPWSISVIQPTGDLMITEGLPFPHIRIIRPERRRTTSSFDNKTPLQPTRWECVKILGEQHLRWPLGAVCENQTSKNIYVCDKMMPGIFVLDLEGHLITRGPPSSLKRHGKINSHSHPCVTQCYAVCLNEWTGELLIATDSSHSLCVYR</sequence>
<protein>
    <submittedName>
        <fullName evidence="1">Uncharacterized protein</fullName>
    </submittedName>
</protein>
<evidence type="ECO:0000313" key="2">
    <source>
        <dbReference type="Proteomes" id="UP000444721"/>
    </source>
</evidence>
<dbReference type="AlphaFoldDB" id="A0A6A5BUF5"/>
<organism evidence="1 2">
    <name type="scientific">Naegleria fowleri</name>
    <name type="common">Brain eating amoeba</name>
    <dbReference type="NCBI Taxonomy" id="5763"/>
    <lineage>
        <taxon>Eukaryota</taxon>
        <taxon>Discoba</taxon>
        <taxon>Heterolobosea</taxon>
        <taxon>Tetramitia</taxon>
        <taxon>Eutetramitia</taxon>
        <taxon>Vahlkampfiidae</taxon>
        <taxon>Naegleria</taxon>
    </lineage>
</organism>
<dbReference type="Gene3D" id="2.120.10.30">
    <property type="entry name" value="TolB, C-terminal domain"/>
    <property type="match status" value="1"/>
</dbReference>
<dbReference type="RefSeq" id="XP_044562281.1">
    <property type="nucleotide sequence ID" value="XM_044706878.1"/>
</dbReference>
<dbReference type="GeneID" id="68110778"/>
<accession>A0A6A5BUF5</accession>
<evidence type="ECO:0000313" key="1">
    <source>
        <dbReference type="EMBL" id="KAF0977568.1"/>
    </source>
</evidence>
<proteinExistence type="predicted"/>
<dbReference type="InterPro" id="IPR011042">
    <property type="entry name" value="6-blade_b-propeller_TolB-like"/>
</dbReference>
<dbReference type="Proteomes" id="UP000444721">
    <property type="component" value="Unassembled WGS sequence"/>
</dbReference>
<dbReference type="VEuPathDB" id="AmoebaDB:NF0063580"/>
<reference evidence="1 2" key="1">
    <citation type="journal article" date="2019" name="Sci. Rep.">
        <title>Nanopore sequencing improves the draft genome of the human pathogenic amoeba Naegleria fowleri.</title>
        <authorList>
            <person name="Liechti N."/>
            <person name="Schurch N."/>
            <person name="Bruggmann R."/>
            <person name="Wittwer M."/>
        </authorList>
    </citation>
    <scope>NUCLEOTIDE SEQUENCE [LARGE SCALE GENOMIC DNA]</scope>
    <source>
        <strain evidence="1 2">ATCC 30894</strain>
    </source>
</reference>
<dbReference type="SUPFAM" id="SSF63829">
    <property type="entry name" value="Calcium-dependent phosphotriesterase"/>
    <property type="match status" value="1"/>
</dbReference>
<dbReference type="VEuPathDB" id="AmoebaDB:FDP41_003560"/>
<comment type="caution">
    <text evidence="1">The sequence shown here is derived from an EMBL/GenBank/DDBJ whole genome shotgun (WGS) entry which is preliminary data.</text>
</comment>
<gene>
    <name evidence="1" type="ORF">FDP41_003560</name>
</gene>
<keyword evidence="2" id="KW-1185">Reference proteome</keyword>
<dbReference type="EMBL" id="VFQX01000034">
    <property type="protein sequence ID" value="KAF0977568.1"/>
    <property type="molecule type" value="Genomic_DNA"/>
</dbReference>